<reference evidence="2 3" key="1">
    <citation type="submission" date="2022-08" db="EMBL/GenBank/DDBJ databases">
        <title>Myroides zhujiangensis sp. nov., a novel bacterium isolated from sediment in the Pearl River Estuary.</title>
        <authorList>
            <person name="Cui L."/>
        </authorList>
    </citation>
    <scope>NUCLEOTIDE SEQUENCE [LARGE SCALE GENOMIC DNA]</scope>
    <source>
        <strain evidence="2 3">SCSIO 72103</strain>
    </source>
</reference>
<gene>
    <name evidence="2" type="ORF">NPX36_06985</name>
</gene>
<dbReference type="RefSeq" id="WP_257500689.1">
    <property type="nucleotide sequence ID" value="NZ_CP102382.1"/>
</dbReference>
<feature type="chain" id="PRO_5046054208" evidence="1">
    <location>
        <begin position="20"/>
        <end position="137"/>
    </location>
</feature>
<dbReference type="Proteomes" id="UP001317001">
    <property type="component" value="Chromosome"/>
</dbReference>
<keyword evidence="3" id="KW-1185">Reference proteome</keyword>
<keyword evidence="1" id="KW-0732">Signal</keyword>
<proteinExistence type="predicted"/>
<protein>
    <submittedName>
        <fullName evidence="2">Uncharacterized protein</fullName>
    </submittedName>
</protein>
<evidence type="ECO:0000313" key="2">
    <source>
        <dbReference type="EMBL" id="UUV22779.1"/>
    </source>
</evidence>
<evidence type="ECO:0000256" key="1">
    <source>
        <dbReference type="SAM" id="SignalP"/>
    </source>
</evidence>
<dbReference type="EMBL" id="CP102382">
    <property type="protein sequence ID" value="UUV22779.1"/>
    <property type="molecule type" value="Genomic_DNA"/>
</dbReference>
<name>A0ABY5NW62_9FLAO</name>
<feature type="signal peptide" evidence="1">
    <location>
        <begin position="1"/>
        <end position="19"/>
    </location>
</feature>
<accession>A0ABY5NW62</accession>
<sequence>MKSISFAFILLFGFSFSLAAQNKVSDFRNIYGKDIYYYYSGDFSYSQKYLDELYLIAEYYIANSKNQLLKNIIDSKYRLEYSIEQQQRNDKEYTVLGIGTVTEGRITKAQWLYYDAKDKILYEYDLPNDELVVFECL</sequence>
<evidence type="ECO:0000313" key="3">
    <source>
        <dbReference type="Proteomes" id="UP001317001"/>
    </source>
</evidence>
<organism evidence="2 3">
    <name type="scientific">Paenimyroides aestuarii</name>
    <dbReference type="NCBI Taxonomy" id="2968490"/>
    <lineage>
        <taxon>Bacteria</taxon>
        <taxon>Pseudomonadati</taxon>
        <taxon>Bacteroidota</taxon>
        <taxon>Flavobacteriia</taxon>
        <taxon>Flavobacteriales</taxon>
        <taxon>Flavobacteriaceae</taxon>
        <taxon>Paenimyroides</taxon>
    </lineage>
</organism>